<gene>
    <name evidence="1" type="ORF">TRIUR3_14276</name>
</gene>
<evidence type="ECO:0000313" key="1">
    <source>
        <dbReference type="EMBL" id="EMS58502.1"/>
    </source>
</evidence>
<reference evidence="1" key="1">
    <citation type="journal article" date="2013" name="Nature">
        <title>Draft genome of the wheat A-genome progenitor Triticum urartu.</title>
        <authorList>
            <person name="Ling H.Q."/>
            <person name="Zhao S."/>
            <person name="Liu D."/>
            <person name="Wang J."/>
            <person name="Sun H."/>
            <person name="Zhang C."/>
            <person name="Fan H."/>
            <person name="Li D."/>
            <person name="Dong L."/>
            <person name="Tao Y."/>
            <person name="Gao C."/>
            <person name="Wu H."/>
            <person name="Li Y."/>
            <person name="Cui Y."/>
            <person name="Guo X."/>
            <person name="Zheng S."/>
            <person name="Wang B."/>
            <person name="Yu K."/>
            <person name="Liang Q."/>
            <person name="Yang W."/>
            <person name="Lou X."/>
            <person name="Chen J."/>
            <person name="Feng M."/>
            <person name="Jian J."/>
            <person name="Zhang X."/>
            <person name="Luo G."/>
            <person name="Jiang Y."/>
            <person name="Liu J."/>
            <person name="Wang Z."/>
            <person name="Sha Y."/>
            <person name="Zhang B."/>
            <person name="Wu H."/>
            <person name="Tang D."/>
            <person name="Shen Q."/>
            <person name="Xue P."/>
            <person name="Zou S."/>
            <person name="Wang X."/>
            <person name="Liu X."/>
            <person name="Wang F."/>
            <person name="Yang Y."/>
            <person name="An X."/>
            <person name="Dong Z."/>
            <person name="Zhang K."/>
            <person name="Zhang X."/>
            <person name="Luo M.C."/>
            <person name="Dvorak J."/>
            <person name="Tong Y."/>
            <person name="Wang J."/>
            <person name="Yang H."/>
            <person name="Li Z."/>
            <person name="Wang D."/>
            <person name="Zhang A."/>
            <person name="Wang J."/>
        </authorList>
    </citation>
    <scope>NUCLEOTIDE SEQUENCE</scope>
</reference>
<protein>
    <submittedName>
        <fullName evidence="1">Uncharacterized protein</fullName>
    </submittedName>
</protein>
<dbReference type="AlphaFoldDB" id="M7ZEK7"/>
<accession>M7ZEK7</accession>
<dbReference type="EMBL" id="KD131606">
    <property type="protein sequence ID" value="EMS58502.1"/>
    <property type="molecule type" value="Genomic_DNA"/>
</dbReference>
<proteinExistence type="predicted"/>
<name>M7ZEK7_TRIUA</name>
<organism evidence="1">
    <name type="scientific">Triticum urartu</name>
    <name type="common">Red wild einkorn</name>
    <name type="synonym">Crithodium urartu</name>
    <dbReference type="NCBI Taxonomy" id="4572"/>
    <lineage>
        <taxon>Eukaryota</taxon>
        <taxon>Viridiplantae</taxon>
        <taxon>Streptophyta</taxon>
        <taxon>Embryophyta</taxon>
        <taxon>Tracheophyta</taxon>
        <taxon>Spermatophyta</taxon>
        <taxon>Magnoliopsida</taxon>
        <taxon>Liliopsida</taxon>
        <taxon>Poales</taxon>
        <taxon>Poaceae</taxon>
        <taxon>BOP clade</taxon>
        <taxon>Pooideae</taxon>
        <taxon>Triticodae</taxon>
        <taxon>Triticeae</taxon>
        <taxon>Triticinae</taxon>
        <taxon>Triticum</taxon>
    </lineage>
</organism>
<sequence>MSCPSQRIIRCRFNSVDSVIESRLQEAINGNGCERPADNCRFSDLDRLDLGFTVG</sequence>